<protein>
    <submittedName>
        <fullName evidence="3">CPBP family intramembrane metalloprotease</fullName>
    </submittedName>
</protein>
<gene>
    <name evidence="3" type="ORF">EU348_06640</name>
</gene>
<dbReference type="GO" id="GO:0004175">
    <property type="term" value="F:endopeptidase activity"/>
    <property type="evidence" value="ECO:0007669"/>
    <property type="project" value="UniProtKB-ARBA"/>
</dbReference>
<keyword evidence="1" id="KW-1133">Transmembrane helix</keyword>
<feature type="transmembrane region" description="Helical" evidence="1">
    <location>
        <begin position="29"/>
        <end position="51"/>
    </location>
</feature>
<reference evidence="3" key="1">
    <citation type="submission" date="2019-01" db="EMBL/GenBank/DDBJ databases">
        <title>Whole Genome Sequencing for Putative Detection of Antimicrobial Resistance and Potential Virulence Factors in Chryseobacterium indologenes isolated from Nile Tilapia in Tanzania.</title>
        <authorList>
            <person name="Mwega E."/>
            <person name="Mutoloki S."/>
            <person name="Mugimba K."/>
            <person name="Colquhoun D."/>
            <person name="Mdegela R."/>
            <person name="Evensen O."/>
            <person name="Wasteson Y."/>
        </authorList>
    </citation>
    <scope>NUCLEOTIDE SEQUENCE [LARGE SCALE GENOMIC DNA]</scope>
    <source>
        <strain evidence="3">StR 01</strain>
    </source>
</reference>
<dbReference type="AlphaFoldDB" id="A0A411DKI1"/>
<keyword evidence="3" id="KW-0378">Hydrolase</keyword>
<organism evidence="3">
    <name type="scientific">Chryseobacterium indologenes</name>
    <name type="common">Flavobacterium indologenes</name>
    <dbReference type="NCBI Taxonomy" id="253"/>
    <lineage>
        <taxon>Bacteria</taxon>
        <taxon>Pseudomonadati</taxon>
        <taxon>Bacteroidota</taxon>
        <taxon>Flavobacteriia</taxon>
        <taxon>Flavobacteriales</taxon>
        <taxon>Weeksellaceae</taxon>
        <taxon>Chryseobacterium group</taxon>
        <taxon>Chryseobacterium</taxon>
    </lineage>
</organism>
<proteinExistence type="predicted"/>
<dbReference type="GO" id="GO:0006508">
    <property type="term" value="P:proteolysis"/>
    <property type="evidence" value="ECO:0007669"/>
    <property type="project" value="UniProtKB-KW"/>
</dbReference>
<evidence type="ECO:0000259" key="2">
    <source>
        <dbReference type="Pfam" id="PF02517"/>
    </source>
</evidence>
<feature type="transmembrane region" description="Helical" evidence="1">
    <location>
        <begin position="128"/>
        <end position="145"/>
    </location>
</feature>
<keyword evidence="3" id="KW-0482">Metalloprotease</keyword>
<dbReference type="GO" id="GO:0008237">
    <property type="term" value="F:metallopeptidase activity"/>
    <property type="evidence" value="ECO:0007669"/>
    <property type="project" value="UniProtKB-KW"/>
</dbReference>
<keyword evidence="3" id="KW-0645">Protease</keyword>
<feature type="transmembrane region" description="Helical" evidence="1">
    <location>
        <begin position="165"/>
        <end position="182"/>
    </location>
</feature>
<feature type="transmembrane region" description="Helical" evidence="1">
    <location>
        <begin position="71"/>
        <end position="94"/>
    </location>
</feature>
<name>A0A411DKI1_CHRID</name>
<keyword evidence="1" id="KW-0812">Transmembrane</keyword>
<keyword evidence="1" id="KW-0472">Membrane</keyword>
<dbReference type="Pfam" id="PF02517">
    <property type="entry name" value="Rce1-like"/>
    <property type="match status" value="1"/>
</dbReference>
<accession>A0A411DKI1</accession>
<dbReference type="GO" id="GO:0080120">
    <property type="term" value="P:CAAX-box protein maturation"/>
    <property type="evidence" value="ECO:0007669"/>
    <property type="project" value="UniProtKB-ARBA"/>
</dbReference>
<feature type="domain" description="CAAX prenyl protease 2/Lysostaphin resistance protein A-like" evidence="2">
    <location>
        <begin position="158"/>
        <end position="227"/>
    </location>
</feature>
<dbReference type="EMBL" id="CP035532">
    <property type="protein sequence ID" value="QBA20880.1"/>
    <property type="molecule type" value="Genomic_DNA"/>
</dbReference>
<feature type="transmembrane region" description="Helical" evidence="1">
    <location>
        <begin position="101"/>
        <end position="122"/>
    </location>
</feature>
<sequence length="235" mass="27528">MMTYIKNFFYFYFASTKETTSPLLLRSKVISIFIFLLLQYSFLLIITSIRYILVLKNILPPLKHDNETSAIINSLFFSVFLGPLLEEVIFRLWIVYNKINISVSVTYLLLWLFGTLFHVYWFKTLTSILLFALIFSLTFTVLFFLLKKYENQKLINFWQKNQKALIIISCILFAIIHIGNYTGNNNSIAYYFITFAPQISFGFILCYIRIRLGFGASIATHSINNFIPFILSKII</sequence>
<evidence type="ECO:0000256" key="1">
    <source>
        <dbReference type="SAM" id="Phobius"/>
    </source>
</evidence>
<feature type="transmembrane region" description="Helical" evidence="1">
    <location>
        <begin position="188"/>
        <end position="208"/>
    </location>
</feature>
<evidence type="ECO:0000313" key="3">
    <source>
        <dbReference type="EMBL" id="QBA20880.1"/>
    </source>
</evidence>
<dbReference type="InterPro" id="IPR003675">
    <property type="entry name" value="Rce1/LyrA-like_dom"/>
</dbReference>